<feature type="compositionally biased region" description="Gly residues" evidence="1">
    <location>
        <begin position="169"/>
        <end position="210"/>
    </location>
</feature>
<feature type="region of interest" description="Disordered" evidence="1">
    <location>
        <begin position="153"/>
        <end position="210"/>
    </location>
</feature>
<organism evidence="2 3">
    <name type="scientific">Methylobacterium aquaticum</name>
    <dbReference type="NCBI Taxonomy" id="270351"/>
    <lineage>
        <taxon>Bacteria</taxon>
        <taxon>Pseudomonadati</taxon>
        <taxon>Pseudomonadota</taxon>
        <taxon>Alphaproteobacteria</taxon>
        <taxon>Hyphomicrobiales</taxon>
        <taxon>Methylobacteriaceae</taxon>
        <taxon>Methylobacterium</taxon>
    </lineage>
</organism>
<dbReference type="PATRIC" id="fig|270351.6.peg.5551"/>
<reference evidence="2 3" key="1">
    <citation type="submission" date="2015-03" db="EMBL/GenBank/DDBJ databases">
        <title>Genome sequencing of Methylobacterium aquaticum DSM16371 type strain.</title>
        <authorList>
            <person name="Chaudhry V."/>
            <person name="Patil P.B."/>
        </authorList>
    </citation>
    <scope>NUCLEOTIDE SEQUENCE [LARGE SCALE GENOMIC DNA]</scope>
    <source>
        <strain evidence="2 3">DSM 16371</strain>
    </source>
</reference>
<dbReference type="Proteomes" id="UP000035929">
    <property type="component" value="Unassembled WGS sequence"/>
</dbReference>
<evidence type="ECO:0000313" key="3">
    <source>
        <dbReference type="Proteomes" id="UP000035929"/>
    </source>
</evidence>
<sequence length="210" mass="20519">MKPLSLLLALGGVAIVGTVAVATPWHAETSPTTKVVRTGSADATGYPRSLEGRAGAPGRFGGWWSGSPAEPAGLRAGCIALLDGAASTVRPAECVGLFGAAFRPDRADDEVDATGDLGRACAALLRDPDARRRPADPEACAGYVASLDAGAVRRQATAPEDRAPDGPSLWGGIGGQGGRNGTGPGAGLGGAGGGGYGGYGGNGGPGGSVR</sequence>
<dbReference type="RefSeq" id="WP_048468022.1">
    <property type="nucleotide sequence ID" value="NZ_LABX01000407.1"/>
</dbReference>
<gene>
    <name evidence="2" type="ORF">VP06_32940</name>
</gene>
<protein>
    <submittedName>
        <fullName evidence="2">Uncharacterized protein</fullName>
    </submittedName>
</protein>
<proteinExistence type="predicted"/>
<dbReference type="EMBL" id="LABX01000407">
    <property type="protein sequence ID" value="KMO24921.1"/>
    <property type="molecule type" value="Genomic_DNA"/>
</dbReference>
<accession>A0A0J6UGI8</accession>
<dbReference type="AlphaFoldDB" id="A0A0J6UGI8"/>
<evidence type="ECO:0000256" key="1">
    <source>
        <dbReference type="SAM" id="MobiDB-lite"/>
    </source>
</evidence>
<comment type="caution">
    <text evidence="2">The sequence shown here is derived from an EMBL/GenBank/DDBJ whole genome shotgun (WGS) entry which is preliminary data.</text>
</comment>
<name>A0A0J6UGI8_9HYPH</name>
<evidence type="ECO:0000313" key="2">
    <source>
        <dbReference type="EMBL" id="KMO24921.1"/>
    </source>
</evidence>